<dbReference type="Proteomes" id="UP000008556">
    <property type="component" value="Chromosome"/>
</dbReference>
<name>A0A6C6Z462_SALPB</name>
<dbReference type="AlphaFoldDB" id="A0A6C6Z462"/>
<gene>
    <name evidence="1" type="ordered locus">SPAB_03207</name>
</gene>
<evidence type="ECO:0000313" key="1">
    <source>
        <dbReference type="EMBL" id="ABX68568.1"/>
    </source>
</evidence>
<reference evidence="1 2" key="1">
    <citation type="submission" date="2007-11" db="EMBL/GenBank/DDBJ databases">
        <authorList>
            <consortium name="The Salmonella enterica serovar Paratyphi B Genome Sequencing Project"/>
            <person name="McClelland M."/>
            <person name="Sanderson E.K."/>
            <person name="Porwollik S."/>
            <person name="Spieth J."/>
            <person name="Clifton W.S."/>
            <person name="Fulton R."/>
            <person name="Cordes M."/>
            <person name="Wollam A."/>
            <person name="Shah N."/>
            <person name="Pepin K."/>
            <person name="Bhonagiri V."/>
            <person name="Nash W."/>
            <person name="Johnson M."/>
            <person name="Thiruvilangam P."/>
            <person name="Wilson R."/>
        </authorList>
    </citation>
    <scope>NUCLEOTIDE SEQUENCE [LARGE SCALE GENOMIC DNA]</scope>
    <source>
        <strain evidence="2">ATCC BAA-1250 / SPB7</strain>
    </source>
</reference>
<organism evidence="1 2">
    <name type="scientific">Salmonella paratyphi B (strain ATCC BAA-1250 / SPB7)</name>
    <dbReference type="NCBI Taxonomy" id="1016998"/>
    <lineage>
        <taxon>Bacteria</taxon>
        <taxon>Pseudomonadati</taxon>
        <taxon>Pseudomonadota</taxon>
        <taxon>Gammaproteobacteria</taxon>
        <taxon>Enterobacterales</taxon>
        <taxon>Enterobacteriaceae</taxon>
        <taxon>Salmonella</taxon>
    </lineage>
</organism>
<dbReference type="KEGG" id="spq:SPAB_03207"/>
<dbReference type="EMBL" id="CP000886">
    <property type="protein sequence ID" value="ABX68568.1"/>
    <property type="molecule type" value="Genomic_DNA"/>
</dbReference>
<evidence type="ECO:0000313" key="2">
    <source>
        <dbReference type="Proteomes" id="UP000008556"/>
    </source>
</evidence>
<accession>A0A6C6Z462</accession>
<protein>
    <submittedName>
        <fullName evidence="1">Uncharacterized protein</fullName>
    </submittedName>
</protein>
<proteinExistence type="predicted"/>
<sequence>MGNIPGTLYKSGCYWQKYHPAVKVLLTVSNRCFID</sequence>